<gene>
    <name evidence="2" type="ORF">ATC70_010037</name>
</gene>
<dbReference type="GeneID" id="89953723"/>
<reference evidence="2 3" key="1">
    <citation type="submission" date="2022-11" db="EMBL/GenBank/DDBJ databases">
        <title>Mucor velutinosus strain NIH1002 WGS.</title>
        <authorList>
            <person name="Subramanian P."/>
            <person name="Mullikin J.C."/>
            <person name="Segre J.A."/>
            <person name="Zelazny A.M."/>
        </authorList>
    </citation>
    <scope>NUCLEOTIDE SEQUENCE [LARGE SCALE GENOMIC DNA]</scope>
    <source>
        <strain evidence="2 3">NIH1002</strain>
    </source>
</reference>
<feature type="compositionally biased region" description="Polar residues" evidence="1">
    <location>
        <begin position="213"/>
        <end position="222"/>
    </location>
</feature>
<dbReference type="AlphaFoldDB" id="A0AAN7DRT9"/>
<sequence length="500" mass="53888">MTQQTLGIISLNVKDDILNKISTTLKVKIVYEQQFDLTAATSLEVLDKTISKTLPVYGFILEGSNAIRDWSQITSSTASLSKRRGTFVHASTVENAQHQVGWFKNLVLNDLSVEKNTSTTSSTSSSSIPIKVKKQQKPKSVNVSDNSSQRKPVRSGTTAQQQSPPSRPLATAARKPAVSTSNRSKIPNANVKAKPVTTRPTSAIATAAKVKTPATSSVTPTKRVNDGMKPASGRRGSLVASTLAASSSKRLLSTTSKGGVIKNTPPVSVLTGRTRKPSRLTEKRPVLVAASAAPEKIDSVKEEEQTEEIKPEIQQEALSSPSTPTPTTTTTRPFEEAVEHAEAQEAPSDTAMIQEQHIVSYPSTCSSAATDEHDAEVAATTSKKDMMIASSTQTSAINTSSVPLLCNSGRSSFSPTSIASLPRPETPEVDQLRLRFETIIQTSTPVGNTQDVVARRPSSKLSQYELASRIKEMKPRGPVGSRVKSMVELFMDENLNKWEF</sequence>
<protein>
    <submittedName>
        <fullName evidence="2">Uncharacterized protein</fullName>
    </submittedName>
</protein>
<keyword evidence="3" id="KW-1185">Reference proteome</keyword>
<feature type="compositionally biased region" description="Polar residues" evidence="1">
    <location>
        <begin position="145"/>
        <end position="164"/>
    </location>
</feature>
<feature type="compositionally biased region" description="Polar residues" evidence="1">
    <location>
        <begin position="178"/>
        <end position="187"/>
    </location>
</feature>
<feature type="compositionally biased region" description="Basic and acidic residues" evidence="1">
    <location>
        <begin position="297"/>
        <end position="313"/>
    </location>
</feature>
<feature type="region of interest" description="Disordered" evidence="1">
    <location>
        <begin position="256"/>
        <end position="279"/>
    </location>
</feature>
<feature type="compositionally biased region" description="Low complexity" evidence="1">
    <location>
        <begin position="115"/>
        <end position="130"/>
    </location>
</feature>
<evidence type="ECO:0000313" key="3">
    <source>
        <dbReference type="Proteomes" id="UP001304243"/>
    </source>
</evidence>
<proteinExistence type="predicted"/>
<evidence type="ECO:0000256" key="1">
    <source>
        <dbReference type="SAM" id="MobiDB-lite"/>
    </source>
</evidence>
<feature type="compositionally biased region" description="Low complexity" evidence="1">
    <location>
        <begin position="314"/>
        <end position="331"/>
    </location>
</feature>
<feature type="region of interest" description="Disordered" evidence="1">
    <location>
        <begin position="297"/>
        <end position="332"/>
    </location>
</feature>
<accession>A0AAN7DRT9</accession>
<dbReference type="RefSeq" id="XP_064686461.1">
    <property type="nucleotide sequence ID" value="XM_064829259.1"/>
</dbReference>
<dbReference type="EMBL" id="JASEJX010000012">
    <property type="protein sequence ID" value="KAK4519795.1"/>
    <property type="molecule type" value="Genomic_DNA"/>
</dbReference>
<comment type="caution">
    <text evidence="2">The sequence shown here is derived from an EMBL/GenBank/DDBJ whole genome shotgun (WGS) entry which is preliminary data.</text>
</comment>
<feature type="region of interest" description="Disordered" evidence="1">
    <location>
        <begin position="115"/>
        <end position="237"/>
    </location>
</feature>
<organism evidence="2 3">
    <name type="scientific">Mucor velutinosus</name>
    <dbReference type="NCBI Taxonomy" id="708070"/>
    <lineage>
        <taxon>Eukaryota</taxon>
        <taxon>Fungi</taxon>
        <taxon>Fungi incertae sedis</taxon>
        <taxon>Mucoromycota</taxon>
        <taxon>Mucoromycotina</taxon>
        <taxon>Mucoromycetes</taxon>
        <taxon>Mucorales</taxon>
        <taxon>Mucorineae</taxon>
        <taxon>Mucoraceae</taxon>
        <taxon>Mucor</taxon>
    </lineage>
</organism>
<evidence type="ECO:0000313" key="2">
    <source>
        <dbReference type="EMBL" id="KAK4519795.1"/>
    </source>
</evidence>
<name>A0AAN7DRT9_9FUNG</name>
<dbReference type="Proteomes" id="UP001304243">
    <property type="component" value="Unassembled WGS sequence"/>
</dbReference>